<dbReference type="Gene3D" id="2.180.10.10">
    <property type="entry name" value="RHS repeat-associated core"/>
    <property type="match status" value="1"/>
</dbReference>
<name>A0ABR7MAK2_9BACT</name>
<gene>
    <name evidence="1" type="ORF">BC349_13470</name>
</gene>
<proteinExistence type="predicted"/>
<dbReference type="EMBL" id="MBUA01000027">
    <property type="protein sequence ID" value="MBC6492065.1"/>
    <property type="molecule type" value="Genomic_DNA"/>
</dbReference>
<dbReference type="Proteomes" id="UP000765802">
    <property type="component" value="Unassembled WGS sequence"/>
</dbReference>
<evidence type="ECO:0000313" key="1">
    <source>
        <dbReference type="EMBL" id="MBC6492065.1"/>
    </source>
</evidence>
<protein>
    <recommendedName>
        <fullName evidence="3">YD repeat-containing protein</fullName>
    </recommendedName>
</protein>
<evidence type="ECO:0008006" key="3">
    <source>
        <dbReference type="Google" id="ProtNLM"/>
    </source>
</evidence>
<evidence type="ECO:0000313" key="2">
    <source>
        <dbReference type="Proteomes" id="UP000765802"/>
    </source>
</evidence>
<organism evidence="1 2">
    <name type="scientific">Flavihumibacter stibioxidans</name>
    <dbReference type="NCBI Taxonomy" id="1834163"/>
    <lineage>
        <taxon>Bacteria</taxon>
        <taxon>Pseudomonadati</taxon>
        <taxon>Bacteroidota</taxon>
        <taxon>Chitinophagia</taxon>
        <taxon>Chitinophagales</taxon>
        <taxon>Chitinophagaceae</taxon>
        <taxon>Flavihumibacter</taxon>
    </lineage>
</organism>
<sequence length="282" mass="32390">MYKPITGMKKILLALILTSFQQVLFAQYYYKDILTTSQTNQLYNQLTRENIKKITLSSYDGNSAETAGFSCEQRVDNRKKTISTITRTAVMGDSFFEATYNEKGQLASSKDSAQNASSKAGYSYDADGRLLQISTSSTSDNVTTTETHQWSYDAAGKPSGMLRIRNNVDTTRVSFVLDENGNVVEEKAVRRNLPAVTVFYYYDQANRLTDIVRYNAKAQRLLPDYMFEYNENGQLKKMTVIPEGTNEYQIWYYQYLPNGLKRMELVYNKQQQLMGKVEYSYE</sequence>
<reference evidence="1 2" key="1">
    <citation type="submission" date="2016-07" db="EMBL/GenBank/DDBJ databases">
        <title>Genome analysis of Flavihumibacter stibioxidans YS-17.</title>
        <authorList>
            <person name="Shi K."/>
            <person name="Han Y."/>
            <person name="Wang G."/>
        </authorList>
    </citation>
    <scope>NUCLEOTIDE SEQUENCE [LARGE SCALE GENOMIC DNA]</scope>
    <source>
        <strain evidence="1 2">YS-17</strain>
    </source>
</reference>
<comment type="caution">
    <text evidence="1">The sequence shown here is derived from an EMBL/GenBank/DDBJ whole genome shotgun (WGS) entry which is preliminary data.</text>
</comment>
<accession>A0ABR7MAK2</accession>
<keyword evidence="2" id="KW-1185">Reference proteome</keyword>